<proteinExistence type="predicted"/>
<dbReference type="PRINTS" id="PR00837">
    <property type="entry name" value="V5TPXLIKE"/>
</dbReference>
<dbReference type="InterPro" id="IPR035940">
    <property type="entry name" value="CAP_sf"/>
</dbReference>
<organism evidence="2 3">
    <name type="scientific">Blomia tropicalis</name>
    <name type="common">Mite</name>
    <dbReference type="NCBI Taxonomy" id="40697"/>
    <lineage>
        <taxon>Eukaryota</taxon>
        <taxon>Metazoa</taxon>
        <taxon>Ecdysozoa</taxon>
        <taxon>Arthropoda</taxon>
        <taxon>Chelicerata</taxon>
        <taxon>Arachnida</taxon>
        <taxon>Acari</taxon>
        <taxon>Acariformes</taxon>
        <taxon>Sarcoptiformes</taxon>
        <taxon>Astigmata</taxon>
        <taxon>Glycyphagoidea</taxon>
        <taxon>Echimyopodidae</taxon>
        <taxon>Blomia</taxon>
    </lineage>
</organism>
<dbReference type="CDD" id="cd05382">
    <property type="entry name" value="CAP_GAPR1-like"/>
    <property type="match status" value="1"/>
</dbReference>
<protein>
    <recommendedName>
        <fullName evidence="1">SCP domain-containing protein</fullName>
    </recommendedName>
</protein>
<name>A0A9Q0MCP7_BLOTA</name>
<keyword evidence="3" id="KW-1185">Reference proteome</keyword>
<feature type="domain" description="SCP" evidence="1">
    <location>
        <begin position="50"/>
        <end position="179"/>
    </location>
</feature>
<dbReference type="EMBL" id="JAPWDV010000001">
    <property type="protein sequence ID" value="KAJ6222673.1"/>
    <property type="molecule type" value="Genomic_DNA"/>
</dbReference>
<dbReference type="Gene3D" id="3.40.33.10">
    <property type="entry name" value="CAP"/>
    <property type="match status" value="1"/>
</dbReference>
<comment type="caution">
    <text evidence="2">The sequence shown here is derived from an EMBL/GenBank/DDBJ whole genome shotgun (WGS) entry which is preliminary data.</text>
</comment>
<dbReference type="Proteomes" id="UP001142055">
    <property type="component" value="Chromosome 1"/>
</dbReference>
<dbReference type="OMA" id="INDCALV"/>
<evidence type="ECO:0000259" key="1">
    <source>
        <dbReference type="SMART" id="SM00198"/>
    </source>
</evidence>
<sequence length="192" mass="22194">MESQLNNQMESTETKVEEWIEDDGTRVIRTEVTTRIKPSYNIVEIGSLTSFEREFLEKHNEYRERHRVPPLHMSRDLCEYAQEWANNLAQIGKMSHRPSPRSTSMKIRGEEPVKSWYERGKDFNPEWYGVEPPQASNTKSGNFTQIIWKSSERLGVGLAIAGKGFFVVANYDPPGNCLTKYKNNLLPPIKDN</sequence>
<evidence type="ECO:0000313" key="2">
    <source>
        <dbReference type="EMBL" id="KAJ6222673.1"/>
    </source>
</evidence>
<dbReference type="PANTHER" id="PTHR10334">
    <property type="entry name" value="CYSTEINE-RICH SECRETORY PROTEIN-RELATED"/>
    <property type="match status" value="1"/>
</dbReference>
<accession>A0A9Q0MCP7</accession>
<evidence type="ECO:0000313" key="3">
    <source>
        <dbReference type="Proteomes" id="UP001142055"/>
    </source>
</evidence>
<dbReference type="Pfam" id="PF00188">
    <property type="entry name" value="CAP"/>
    <property type="match status" value="1"/>
</dbReference>
<dbReference type="InterPro" id="IPR014044">
    <property type="entry name" value="CAP_dom"/>
</dbReference>
<reference evidence="2" key="1">
    <citation type="submission" date="2022-12" db="EMBL/GenBank/DDBJ databases">
        <title>Genome assemblies of Blomia tropicalis.</title>
        <authorList>
            <person name="Cui Y."/>
        </authorList>
    </citation>
    <scope>NUCLEOTIDE SEQUENCE</scope>
    <source>
        <tissue evidence="2">Adult mites</tissue>
    </source>
</reference>
<dbReference type="InterPro" id="IPR034113">
    <property type="entry name" value="SCP_GAPR1-like"/>
</dbReference>
<dbReference type="SMART" id="SM00198">
    <property type="entry name" value="SCP"/>
    <property type="match status" value="1"/>
</dbReference>
<dbReference type="SUPFAM" id="SSF55797">
    <property type="entry name" value="PR-1-like"/>
    <property type="match status" value="1"/>
</dbReference>
<dbReference type="InterPro" id="IPR001283">
    <property type="entry name" value="CRISP-related"/>
</dbReference>
<dbReference type="AlphaFoldDB" id="A0A9Q0MCP7"/>
<gene>
    <name evidence="2" type="ORF">RDWZM_001218</name>
</gene>